<dbReference type="Gene3D" id="1.10.287.1490">
    <property type="match status" value="1"/>
</dbReference>
<dbReference type="Pfam" id="PF00535">
    <property type="entry name" value="Glycos_transf_2"/>
    <property type="match status" value="1"/>
</dbReference>
<dbReference type="Pfam" id="PF13439">
    <property type="entry name" value="Glyco_transf_4"/>
    <property type="match status" value="1"/>
</dbReference>
<evidence type="ECO:0000259" key="3">
    <source>
        <dbReference type="Pfam" id="PF13439"/>
    </source>
</evidence>
<dbReference type="InterPro" id="IPR029044">
    <property type="entry name" value="Nucleotide-diphossugar_trans"/>
</dbReference>
<dbReference type="GO" id="GO:0016758">
    <property type="term" value="F:hexosyltransferase activity"/>
    <property type="evidence" value="ECO:0007669"/>
    <property type="project" value="UniProtKB-ARBA"/>
</dbReference>
<dbReference type="SUPFAM" id="SSF53448">
    <property type="entry name" value="Nucleotide-diphospho-sugar transferases"/>
    <property type="match status" value="1"/>
</dbReference>
<dbReference type="RefSeq" id="WP_084198923.1">
    <property type="nucleotide sequence ID" value="NZ_BMYL01000002.1"/>
</dbReference>
<reference evidence="4 5" key="1">
    <citation type="submission" date="2018-01" db="EMBL/GenBank/DDBJ databases">
        <title>The draft genome sequence of Halioglobus japonicus S1-36.</title>
        <authorList>
            <person name="Du Z.-J."/>
            <person name="Shi M.-J."/>
        </authorList>
    </citation>
    <scope>NUCLEOTIDE SEQUENCE [LARGE SCALE GENOMIC DNA]</scope>
    <source>
        <strain evidence="4 5">S1-36</strain>
    </source>
</reference>
<dbReference type="Gene3D" id="3.40.50.2000">
    <property type="entry name" value="Glycogen Phosphorylase B"/>
    <property type="match status" value="2"/>
</dbReference>
<dbReference type="Pfam" id="PF13692">
    <property type="entry name" value="Glyco_trans_1_4"/>
    <property type="match status" value="1"/>
</dbReference>
<organism evidence="4 5">
    <name type="scientific">Halioglobus japonicus</name>
    <dbReference type="NCBI Taxonomy" id="930805"/>
    <lineage>
        <taxon>Bacteria</taxon>
        <taxon>Pseudomonadati</taxon>
        <taxon>Pseudomonadota</taxon>
        <taxon>Gammaproteobacteria</taxon>
        <taxon>Cellvibrionales</taxon>
        <taxon>Halieaceae</taxon>
        <taxon>Halioglobus</taxon>
    </lineage>
</organism>
<protein>
    <recommendedName>
        <fullName evidence="6">Glycosyltransferase</fullName>
    </recommendedName>
</protein>
<dbReference type="Gene3D" id="3.90.550.10">
    <property type="entry name" value="Spore Coat Polysaccharide Biosynthesis Protein SpsA, Chain A"/>
    <property type="match status" value="1"/>
</dbReference>
<keyword evidence="1" id="KW-0175">Coiled coil</keyword>
<dbReference type="Proteomes" id="UP000235162">
    <property type="component" value="Unassembled WGS sequence"/>
</dbReference>
<dbReference type="SUPFAM" id="SSF52540">
    <property type="entry name" value="P-loop containing nucleoside triphosphate hydrolases"/>
    <property type="match status" value="1"/>
</dbReference>
<proteinExistence type="predicted"/>
<dbReference type="Gene3D" id="3.40.50.300">
    <property type="entry name" value="P-loop containing nucleotide triphosphate hydrolases"/>
    <property type="match status" value="1"/>
</dbReference>
<dbReference type="InterPro" id="IPR027417">
    <property type="entry name" value="P-loop_NTPase"/>
</dbReference>
<dbReference type="InterPro" id="IPR001173">
    <property type="entry name" value="Glyco_trans_2-like"/>
</dbReference>
<dbReference type="InterPro" id="IPR028098">
    <property type="entry name" value="Glyco_trans_4-like_N"/>
</dbReference>
<dbReference type="PANTHER" id="PTHR22916">
    <property type="entry name" value="GLYCOSYLTRANSFERASE"/>
    <property type="match status" value="1"/>
</dbReference>
<feature type="domain" description="Glycosyltransferase subfamily 4-like N-terminal" evidence="3">
    <location>
        <begin position="849"/>
        <end position="996"/>
    </location>
</feature>
<dbReference type="EMBL" id="PKUR01000002">
    <property type="protein sequence ID" value="PLW86303.1"/>
    <property type="molecule type" value="Genomic_DNA"/>
</dbReference>
<evidence type="ECO:0008006" key="6">
    <source>
        <dbReference type="Google" id="ProtNLM"/>
    </source>
</evidence>
<evidence type="ECO:0000256" key="1">
    <source>
        <dbReference type="SAM" id="Coils"/>
    </source>
</evidence>
<evidence type="ECO:0000259" key="2">
    <source>
        <dbReference type="Pfam" id="PF00535"/>
    </source>
</evidence>
<dbReference type="SUPFAM" id="SSF53756">
    <property type="entry name" value="UDP-Glycosyltransferase/glycogen phosphorylase"/>
    <property type="match status" value="1"/>
</dbReference>
<accession>A0AAP8MED9</accession>
<evidence type="ECO:0000313" key="5">
    <source>
        <dbReference type="Proteomes" id="UP000235162"/>
    </source>
</evidence>
<gene>
    <name evidence="4" type="ORF">C0029_07700</name>
</gene>
<feature type="coiled-coil region" evidence="1">
    <location>
        <begin position="312"/>
        <end position="339"/>
    </location>
</feature>
<evidence type="ECO:0000313" key="4">
    <source>
        <dbReference type="EMBL" id="PLW86303.1"/>
    </source>
</evidence>
<name>A0AAP8MED9_9GAMM</name>
<dbReference type="AlphaFoldDB" id="A0AAP8MED9"/>
<dbReference type="PANTHER" id="PTHR22916:SF3">
    <property type="entry name" value="UDP-GLCNAC:BETAGAL BETA-1,3-N-ACETYLGLUCOSAMINYLTRANSFERASE-LIKE PROTEIN 1"/>
    <property type="match status" value="1"/>
</dbReference>
<sequence length="1202" mass="135274">MSNPEKLIVVLGAHRSGTSLCAAAIESLGASACLGEHYANAENSKGFFEHPDIVAFNDRLLNHLGGSWDNPLFEGSEAIAAARLDDWAEEARALFTEIYGAAEAVVLKDPRICQLLDFWKPVFIAAGVAPENTFYVHTLRDPVEVALSQRSRAQSNLDFYEFGRELAEGAALWLALTAQAMAATREDAVHYVSYAGLMTSPDEVLQGLAAFTGLQADSDSVRDYCEGFVDSALYRSSASDDAREQVRATLPQVLAYESTLHPVLDTGKHAPALVDACLAIASDSQTRAAMVAAVSPALSRLSEACRDDRLERRRGEEVIADLEAQARELNDNTERMRLDHQAVLEPLEVEVKSLQDGTRQLKSQLSEQRTEITRVNQVAEEHWANIGKLETTLEESRAEWSGKVEEWSRKADELGNEITVLGEERDYLGERIHEMEHSSSWRLTRPLRSASFRIQRLRAWSASQWVQFRLKAILIYHRMSLRYPALAWTIRRLVRPFFRLANRLTKVEARDMHTSASPGLLTPMRYQQQEQSEGYAPLVSVIVPNFNHAPYLPLRLESIFSQSYENFEVILLDDASSDDSARVLREFHDRYPDKSTLVINEQNSGGVFHQWERGLNLAKGDIVWIAESDDWCTENFLETLVPYFENEAITLAYARTVFMDGDGERQIWSINEYLHDIDPQRWNAPIIETGPAIVREAFAVKNIVPNVSSALFRTPRQLEILDDPEWRKMRTCGDWVLYLHLMRGGMLAYSPEACNYYRIHGQNTSVSSYSQDAFYREHELVAKTVQRYFDVPASVFEQLRDNLEIHWRETRGDYSDEALENCYSLARIASEAEQRAPNLLMASYAFCSGGGETFPVSLANIMKRYGYNVTYLDCAREPRMEGVYGKLRKDIPIVSDFGQLERIIEDFDIDLVHSHHAWMDSTILDLLPEDVDCKTVVTLHGMYETINEYDLRPILPRLVKRSARLIYVAEKNLEAINSHGLLQYARTSCIDNALELENFEPLSREMLGLPEDAFVFTLVSRAMAEKGWAEAIAATGVAREQSGRDIHLLLVGDGPEYDRLATSELPDYVHLEGFQRNVRGYFAVADVGFLPSKFRGESFPLVIIECLQTGVPYLATDLGEISRMLDSSQGPAGAVVPLDDHEIDIARLASEMARLAGDADYYASLHAAVPAAAEKFDPAVLAEKHDEAYRLALLEPGLHATV</sequence>
<dbReference type="KEGG" id="hja:BST95_08655"/>
<keyword evidence="5" id="KW-1185">Reference proteome</keyword>
<comment type="caution">
    <text evidence="4">The sequence shown here is derived from an EMBL/GenBank/DDBJ whole genome shotgun (WGS) entry which is preliminary data.</text>
</comment>
<dbReference type="CDD" id="cd03801">
    <property type="entry name" value="GT4_PimA-like"/>
    <property type="match status" value="1"/>
</dbReference>
<dbReference type="Pfam" id="PF13469">
    <property type="entry name" value="Sulfotransfer_3"/>
    <property type="match status" value="1"/>
</dbReference>
<feature type="domain" description="Glycosyltransferase 2-like" evidence="2">
    <location>
        <begin position="540"/>
        <end position="684"/>
    </location>
</feature>